<comment type="caution">
    <text evidence="1">The sequence shown here is derived from an EMBL/GenBank/DDBJ whole genome shotgun (WGS) entry which is preliminary data.</text>
</comment>
<dbReference type="EMBL" id="JAUTXT010000001">
    <property type="protein sequence ID" value="KAK3679831.1"/>
    <property type="molecule type" value="Genomic_DNA"/>
</dbReference>
<protein>
    <recommendedName>
        <fullName evidence="3">Apple domain-containing protein</fullName>
    </recommendedName>
</protein>
<evidence type="ECO:0000313" key="1">
    <source>
        <dbReference type="EMBL" id="KAK3679831.1"/>
    </source>
</evidence>
<gene>
    <name evidence="1" type="ORF">LTR78_000207</name>
</gene>
<proteinExistence type="predicted"/>
<name>A0AAE0WXP9_9PEZI</name>
<evidence type="ECO:0000313" key="2">
    <source>
        <dbReference type="Proteomes" id="UP001274830"/>
    </source>
</evidence>
<dbReference type="Proteomes" id="UP001274830">
    <property type="component" value="Unassembled WGS sequence"/>
</dbReference>
<sequence length="563" mass="55241">MAACLNDCSNDPNCEGVGYDTSTGTCYEYCSEVSNSGSYSTNVQFAQLKQRAVVKSGTTYTFPITTSLTSNGINVQGGTTFPYTPTSSLSSALGGLTSGITATSPSSGLGGLTSGLTTSTISNLGGLTSGLATPTISNLGGLTSGLLNLGGVMSTSATASSAATISSGTYPSSTSSSTSGGLSFLSGGFGGNQGVSTVSSLSSATVPTSAGPTETAASYSCPANDGQTVIENGNSYVIGCGGSLTGTYYTIGSAARSFSDCFASCDQSSTSQGAKYCTGFSYVGSTNGDGPGTCYLYNNVGNGMVATNSSSVAAARLVNYVAGALPSGSAGVGAGITGVSANLPSSTISPPVNTCTNGGDPLNGCVAAVVTATPAAGASGGLGLTGSSTSTISNVQASVTAIASLSASGSAGLGLSLGSSGPSVSATMSLGIGLSGTLEAGATGTLLPSGSSALTSTSVVSLPSTSTAVSFSITTGLSSLPLTSPTLSINTNTGQGMIGQSAGLPSTNNNDHNFLLERARRPTYMPRRSLKYAIGVSIYYVELRECNSLHSLHDDRNYDDNDK</sequence>
<keyword evidence="2" id="KW-1185">Reference proteome</keyword>
<dbReference type="AlphaFoldDB" id="A0AAE0WXP9"/>
<evidence type="ECO:0008006" key="3">
    <source>
        <dbReference type="Google" id="ProtNLM"/>
    </source>
</evidence>
<accession>A0AAE0WXP9</accession>
<reference evidence="1" key="1">
    <citation type="submission" date="2023-07" db="EMBL/GenBank/DDBJ databases">
        <title>Black Yeasts Isolated from many extreme environments.</title>
        <authorList>
            <person name="Coleine C."/>
            <person name="Stajich J.E."/>
            <person name="Selbmann L."/>
        </authorList>
    </citation>
    <scope>NUCLEOTIDE SEQUENCE</scope>
    <source>
        <strain evidence="1">CCFEE 5485</strain>
    </source>
</reference>
<organism evidence="1 2">
    <name type="scientific">Recurvomyces mirabilis</name>
    <dbReference type="NCBI Taxonomy" id="574656"/>
    <lineage>
        <taxon>Eukaryota</taxon>
        <taxon>Fungi</taxon>
        <taxon>Dikarya</taxon>
        <taxon>Ascomycota</taxon>
        <taxon>Pezizomycotina</taxon>
        <taxon>Dothideomycetes</taxon>
        <taxon>Dothideomycetidae</taxon>
        <taxon>Mycosphaerellales</taxon>
        <taxon>Teratosphaeriaceae</taxon>
        <taxon>Recurvomyces</taxon>
    </lineage>
</organism>